<dbReference type="OrthoDB" id="6614360at2759"/>
<keyword evidence="9 10" id="KW-0807">Transducer</keyword>
<dbReference type="Pfam" id="PF02949">
    <property type="entry name" value="7tm_6"/>
    <property type="match status" value="1"/>
</dbReference>
<evidence type="ECO:0000256" key="4">
    <source>
        <dbReference type="ARBA" id="ARBA00022692"/>
    </source>
</evidence>
<keyword evidence="3 10" id="KW-0716">Sensory transduction</keyword>
<feature type="transmembrane region" description="Helical" evidence="10">
    <location>
        <begin position="275"/>
        <end position="299"/>
    </location>
</feature>
<evidence type="ECO:0000256" key="2">
    <source>
        <dbReference type="ARBA" id="ARBA00022475"/>
    </source>
</evidence>
<dbReference type="PANTHER" id="PTHR21137:SF35">
    <property type="entry name" value="ODORANT RECEPTOR 19A-RELATED"/>
    <property type="match status" value="1"/>
</dbReference>
<dbReference type="Proteomes" id="UP000215335">
    <property type="component" value="Unassembled WGS sequence"/>
</dbReference>
<comment type="subcellular location">
    <subcellularLocation>
        <location evidence="1 10">Cell membrane</location>
        <topology evidence="1 10">Multi-pass membrane protein</topology>
    </subcellularLocation>
</comment>
<dbReference type="GO" id="GO:0005886">
    <property type="term" value="C:plasma membrane"/>
    <property type="evidence" value="ECO:0007669"/>
    <property type="project" value="UniProtKB-SubCell"/>
</dbReference>
<keyword evidence="6 10" id="KW-1133">Transmembrane helix</keyword>
<keyword evidence="2" id="KW-1003">Cell membrane</keyword>
<keyword evidence="8 10" id="KW-0675">Receptor</keyword>
<comment type="caution">
    <text evidence="10">Lacks conserved residue(s) required for the propagation of feature annotation.</text>
</comment>
<name>A0A232F2I7_9HYME</name>
<feature type="transmembrane region" description="Helical" evidence="10">
    <location>
        <begin position="136"/>
        <end position="161"/>
    </location>
</feature>
<evidence type="ECO:0000256" key="3">
    <source>
        <dbReference type="ARBA" id="ARBA00022606"/>
    </source>
</evidence>
<dbReference type="GO" id="GO:0005549">
    <property type="term" value="F:odorant binding"/>
    <property type="evidence" value="ECO:0007669"/>
    <property type="project" value="InterPro"/>
</dbReference>
<organism evidence="11 12">
    <name type="scientific">Trichomalopsis sarcophagae</name>
    <dbReference type="NCBI Taxonomy" id="543379"/>
    <lineage>
        <taxon>Eukaryota</taxon>
        <taxon>Metazoa</taxon>
        <taxon>Ecdysozoa</taxon>
        <taxon>Arthropoda</taxon>
        <taxon>Hexapoda</taxon>
        <taxon>Insecta</taxon>
        <taxon>Pterygota</taxon>
        <taxon>Neoptera</taxon>
        <taxon>Endopterygota</taxon>
        <taxon>Hymenoptera</taxon>
        <taxon>Apocrita</taxon>
        <taxon>Proctotrupomorpha</taxon>
        <taxon>Chalcidoidea</taxon>
        <taxon>Pteromalidae</taxon>
        <taxon>Pteromalinae</taxon>
        <taxon>Trichomalopsis</taxon>
    </lineage>
</organism>
<dbReference type="EMBL" id="NNAY01001153">
    <property type="protein sequence ID" value="OXU24974.1"/>
    <property type="molecule type" value="Genomic_DNA"/>
</dbReference>
<accession>A0A232F2I7</accession>
<proteinExistence type="inferred from homology"/>
<sequence length="450" mass="51838">MSKSKTLKIFESDYYRTYKNLVKLIGLWPHENIHKKRITRFFITVLLTTFMILQGIRLYEELGNDIDVVLELIGSMAYFSGCILKYLTTIKAQAALQFLYEQIQGHWDTITNKRERQILQESASDSQLLSKLYMGAAYVALMVYTTSPVLVPIVLDIALPLNESRRKTFPYFIEYFIDTELYYYQLMVHGTICFTVSVLVYISIDTMYAACCQHLCGLFDIVEHRLKEAVKTNSNRIYLELDRTDILMHKLLNEAITLHQDSIEFAVLIENTYALCYLLVLGLNLAAIVLVAVDIVINLDDMNQIIRLSILYIAFSFHLFFNSVPGQKIHDKSINVMNSAYVYAIHNYCESRYFTEWYNLPLNARKLIQLVMHRSLNPCQFTAGGLFVLNIESFGSVMGLDDGLKTFRNSRTGFIGDFDLAATPTDLLLEIADCPLGEFLRRVDFRLVMK</sequence>
<protein>
    <recommendedName>
        <fullName evidence="10">Odorant receptor</fullName>
    </recommendedName>
</protein>
<evidence type="ECO:0000313" key="12">
    <source>
        <dbReference type="Proteomes" id="UP000215335"/>
    </source>
</evidence>
<reference evidence="11 12" key="1">
    <citation type="journal article" date="2017" name="Curr. Biol.">
        <title>The Evolution of Venom by Co-option of Single-Copy Genes.</title>
        <authorList>
            <person name="Martinson E.O."/>
            <person name="Mrinalini"/>
            <person name="Kelkar Y.D."/>
            <person name="Chang C.H."/>
            <person name="Werren J.H."/>
        </authorList>
    </citation>
    <scope>NUCLEOTIDE SEQUENCE [LARGE SCALE GENOMIC DNA]</scope>
    <source>
        <strain evidence="11 12">Alberta</strain>
        <tissue evidence="11">Whole body</tissue>
    </source>
</reference>
<evidence type="ECO:0000256" key="1">
    <source>
        <dbReference type="ARBA" id="ARBA00004651"/>
    </source>
</evidence>
<dbReference type="STRING" id="543379.A0A232F2I7"/>
<keyword evidence="12" id="KW-1185">Reference proteome</keyword>
<comment type="caution">
    <text evidence="11">The sequence shown here is derived from an EMBL/GenBank/DDBJ whole genome shotgun (WGS) entry which is preliminary data.</text>
</comment>
<feature type="transmembrane region" description="Helical" evidence="10">
    <location>
        <begin position="38"/>
        <end position="56"/>
    </location>
</feature>
<dbReference type="PANTHER" id="PTHR21137">
    <property type="entry name" value="ODORANT RECEPTOR"/>
    <property type="match status" value="1"/>
</dbReference>
<comment type="similarity">
    <text evidence="10">Belongs to the insect chemoreceptor superfamily. Heteromeric odorant receptor channel (TC 1.A.69) family.</text>
</comment>
<dbReference type="AlphaFoldDB" id="A0A232F2I7"/>
<evidence type="ECO:0000256" key="6">
    <source>
        <dbReference type="ARBA" id="ARBA00022989"/>
    </source>
</evidence>
<evidence type="ECO:0000313" key="11">
    <source>
        <dbReference type="EMBL" id="OXU24974.1"/>
    </source>
</evidence>
<evidence type="ECO:0000256" key="9">
    <source>
        <dbReference type="ARBA" id="ARBA00023224"/>
    </source>
</evidence>
<evidence type="ECO:0000256" key="7">
    <source>
        <dbReference type="ARBA" id="ARBA00023136"/>
    </source>
</evidence>
<evidence type="ECO:0000256" key="8">
    <source>
        <dbReference type="ARBA" id="ARBA00023170"/>
    </source>
</evidence>
<evidence type="ECO:0000256" key="5">
    <source>
        <dbReference type="ARBA" id="ARBA00022725"/>
    </source>
</evidence>
<dbReference type="GO" id="GO:0007165">
    <property type="term" value="P:signal transduction"/>
    <property type="evidence" value="ECO:0007669"/>
    <property type="project" value="UniProtKB-KW"/>
</dbReference>
<feature type="transmembrane region" description="Helical" evidence="10">
    <location>
        <begin position="181"/>
        <end position="204"/>
    </location>
</feature>
<dbReference type="InterPro" id="IPR004117">
    <property type="entry name" value="7tm6_olfct_rcpt"/>
</dbReference>
<feature type="transmembrane region" description="Helical" evidence="10">
    <location>
        <begin position="305"/>
        <end position="324"/>
    </location>
</feature>
<keyword evidence="4 10" id="KW-0812">Transmembrane</keyword>
<keyword evidence="5 10" id="KW-0552">Olfaction</keyword>
<feature type="transmembrane region" description="Helical" evidence="10">
    <location>
        <begin position="68"/>
        <end position="87"/>
    </location>
</feature>
<keyword evidence="7 10" id="KW-0472">Membrane</keyword>
<gene>
    <name evidence="11" type="ORF">TSAR_010896</name>
</gene>
<dbReference type="GO" id="GO:0004984">
    <property type="term" value="F:olfactory receptor activity"/>
    <property type="evidence" value="ECO:0007669"/>
    <property type="project" value="InterPro"/>
</dbReference>
<evidence type="ECO:0000256" key="10">
    <source>
        <dbReference type="RuleBase" id="RU351113"/>
    </source>
</evidence>